<dbReference type="InterPro" id="IPR020846">
    <property type="entry name" value="MFS_dom"/>
</dbReference>
<accession>A0ABV8UGB9</accession>
<evidence type="ECO:0000259" key="5">
    <source>
        <dbReference type="PROSITE" id="PS50850"/>
    </source>
</evidence>
<evidence type="ECO:0000256" key="1">
    <source>
        <dbReference type="ARBA" id="ARBA00022692"/>
    </source>
</evidence>
<proteinExistence type="predicted"/>
<dbReference type="SUPFAM" id="SSF103473">
    <property type="entry name" value="MFS general substrate transporter"/>
    <property type="match status" value="1"/>
</dbReference>
<feature type="transmembrane region" description="Helical" evidence="4">
    <location>
        <begin position="141"/>
        <end position="165"/>
    </location>
</feature>
<feature type="transmembrane region" description="Helical" evidence="4">
    <location>
        <begin position="54"/>
        <end position="72"/>
    </location>
</feature>
<evidence type="ECO:0000313" key="7">
    <source>
        <dbReference type="Proteomes" id="UP001595799"/>
    </source>
</evidence>
<comment type="caution">
    <text evidence="6">The sequence shown here is derived from an EMBL/GenBank/DDBJ whole genome shotgun (WGS) entry which is preliminary data.</text>
</comment>
<reference evidence="7" key="1">
    <citation type="journal article" date="2019" name="Int. J. Syst. Evol. Microbiol.">
        <title>The Global Catalogue of Microorganisms (GCM) 10K type strain sequencing project: providing services to taxonomists for standard genome sequencing and annotation.</title>
        <authorList>
            <consortium name="The Broad Institute Genomics Platform"/>
            <consortium name="The Broad Institute Genome Sequencing Center for Infectious Disease"/>
            <person name="Wu L."/>
            <person name="Ma J."/>
        </authorList>
    </citation>
    <scope>NUCLEOTIDE SEQUENCE [LARGE SCALE GENOMIC DNA]</scope>
    <source>
        <strain evidence="7">CECT 8472</strain>
    </source>
</reference>
<dbReference type="PANTHER" id="PTHR23537">
    <property type="match status" value="1"/>
</dbReference>
<evidence type="ECO:0000256" key="3">
    <source>
        <dbReference type="ARBA" id="ARBA00023136"/>
    </source>
</evidence>
<dbReference type="PROSITE" id="PS50850">
    <property type="entry name" value="MFS"/>
    <property type="match status" value="1"/>
</dbReference>
<keyword evidence="3 4" id="KW-0472">Membrane</keyword>
<dbReference type="RefSeq" id="WP_382419952.1">
    <property type="nucleotide sequence ID" value="NZ_JBHSCW010000001.1"/>
</dbReference>
<gene>
    <name evidence="6" type="ORF">ACFOW6_00255</name>
</gene>
<dbReference type="Proteomes" id="UP001595799">
    <property type="component" value="Unassembled WGS sequence"/>
</dbReference>
<sequence>MSSLRLRVSLEKEALKAIAGAFLAVLVGIGLSRFAYAPLFPAIIEAGWFDPGQAAYLGAANLAGYLLGAICGQRLVAYCSTATALRALMLLATLAFAASAFPLSFAWYFLWRLLSGLTGGALMVLAAPAALSQSPPALRGLVSGAVFTGVGLGIMLSGTLVPALLTQGLPATWFGLALLSLGATLASWTWWPRDRVPDSGEKTKPASNRRSILRGDMLAIYASYGLIAIGLVPHMVFLADFIARGLDQGIFIAGIYWAIFGLGALMGPLVSGRLADLMGFGTSLRCLLLLNIATVGLLCINHTIPALALSSLLAGAAVTGSVTLVLGQTRAHLSEPLLHGHAWSLATVTFALGQAASGYGFSWLFARSDGDFRLLFLIAAIALLLALAASRLSYHLHGKGEGSSA</sequence>
<dbReference type="InterPro" id="IPR036259">
    <property type="entry name" value="MFS_trans_sf"/>
</dbReference>
<evidence type="ECO:0000313" key="6">
    <source>
        <dbReference type="EMBL" id="MFC4349964.1"/>
    </source>
</evidence>
<feature type="transmembrane region" description="Helical" evidence="4">
    <location>
        <begin position="304"/>
        <end position="326"/>
    </location>
</feature>
<dbReference type="PANTHER" id="PTHR23537:SF1">
    <property type="entry name" value="SUGAR TRANSPORTER"/>
    <property type="match status" value="1"/>
</dbReference>
<protein>
    <submittedName>
        <fullName evidence="6">YbfB/YjiJ family MFS transporter</fullName>
    </submittedName>
</protein>
<feature type="transmembrane region" description="Helical" evidence="4">
    <location>
        <begin position="14"/>
        <end position="34"/>
    </location>
</feature>
<feature type="transmembrane region" description="Helical" evidence="4">
    <location>
        <begin position="277"/>
        <end position="298"/>
    </location>
</feature>
<keyword evidence="7" id="KW-1185">Reference proteome</keyword>
<dbReference type="Gene3D" id="1.20.1250.20">
    <property type="entry name" value="MFS general substrate transporter like domains"/>
    <property type="match status" value="2"/>
</dbReference>
<feature type="transmembrane region" description="Helical" evidence="4">
    <location>
        <begin position="171"/>
        <end position="191"/>
    </location>
</feature>
<dbReference type="EMBL" id="JBHSCW010000001">
    <property type="protein sequence ID" value="MFC4349964.1"/>
    <property type="molecule type" value="Genomic_DNA"/>
</dbReference>
<feature type="transmembrane region" description="Helical" evidence="4">
    <location>
        <begin position="372"/>
        <end position="389"/>
    </location>
</feature>
<feature type="transmembrane region" description="Helical" evidence="4">
    <location>
        <begin position="338"/>
        <end position="366"/>
    </location>
</feature>
<feature type="domain" description="Major facilitator superfamily (MFS) profile" evidence="5">
    <location>
        <begin position="16"/>
        <end position="397"/>
    </location>
</feature>
<evidence type="ECO:0000256" key="4">
    <source>
        <dbReference type="SAM" id="Phobius"/>
    </source>
</evidence>
<dbReference type="Pfam" id="PF06779">
    <property type="entry name" value="MFS_4"/>
    <property type="match status" value="1"/>
</dbReference>
<feature type="transmembrane region" description="Helical" evidence="4">
    <location>
        <begin position="212"/>
        <end position="237"/>
    </location>
</feature>
<feature type="transmembrane region" description="Helical" evidence="4">
    <location>
        <begin position="249"/>
        <end position="270"/>
    </location>
</feature>
<evidence type="ECO:0000256" key="2">
    <source>
        <dbReference type="ARBA" id="ARBA00022989"/>
    </source>
</evidence>
<organism evidence="6 7">
    <name type="scientific">Fodinicurvata halophila</name>
    <dbReference type="NCBI Taxonomy" id="1419723"/>
    <lineage>
        <taxon>Bacteria</taxon>
        <taxon>Pseudomonadati</taxon>
        <taxon>Pseudomonadota</taxon>
        <taxon>Alphaproteobacteria</taxon>
        <taxon>Rhodospirillales</taxon>
        <taxon>Rhodovibrionaceae</taxon>
        <taxon>Fodinicurvata</taxon>
    </lineage>
</organism>
<keyword evidence="2 4" id="KW-1133">Transmembrane helix</keyword>
<feature type="transmembrane region" description="Helical" evidence="4">
    <location>
        <begin position="84"/>
        <end position="103"/>
    </location>
</feature>
<dbReference type="InterPro" id="IPR010645">
    <property type="entry name" value="MFS_4"/>
</dbReference>
<keyword evidence="1 4" id="KW-0812">Transmembrane</keyword>
<name>A0ABV8UGB9_9PROT</name>